<dbReference type="SMART" id="SM00205">
    <property type="entry name" value="THN"/>
    <property type="match status" value="1"/>
</dbReference>
<name>A0A0H4X015_9BACT</name>
<dbReference type="STRING" id="1297742.A176_005346"/>
<dbReference type="Proteomes" id="UP000009026">
    <property type="component" value="Chromosome"/>
</dbReference>
<dbReference type="RefSeq" id="WP_002639302.1">
    <property type="nucleotide sequence ID" value="NZ_CP012109.1"/>
</dbReference>
<sequence length="349" mass="35517">MALSPVSRSCVSSPSFQRASGVERPANGGPSATGSRQLEPLRQLLQMDGFDGPQGAAKGNGVEALAQNFARLAQLLTDVTRVLGAEGAQRPQGGASPAADVKGLNAASLGRGVDRFDSAPAAAPATAAAPAAPVAPVAAAAPTAPSAPAAASAAPQNKPVASVGDSQGVPKNGNTITFKNDGTTPMTIKFTPNAGEKELDSITLEPGKTQTVPFPENWSGNFRSTSGDGSAATLGEVKFDGGFGKTYYDVSYIEGHNASMTMQPEEGGRVSGTHDDLLSAAPDAIKARNADGSVYGIKKSTTSNVLDSNVVDFYRKHVGADEGYVIPTDDASTLGSSDKNLVVSMKNLV</sequence>
<dbReference type="OrthoDB" id="5526250at2"/>
<feature type="compositionally biased region" description="Low complexity" evidence="1">
    <location>
        <begin position="1"/>
        <end position="15"/>
    </location>
</feature>
<dbReference type="SUPFAM" id="SSF49870">
    <property type="entry name" value="Osmotin, thaumatin-like protein"/>
    <property type="match status" value="1"/>
</dbReference>
<dbReference type="InterPro" id="IPR001938">
    <property type="entry name" value="Thaumatin"/>
</dbReference>
<organism evidence="2 3">
    <name type="scientific">Pseudomyxococcus hansupus</name>
    <dbReference type="NCBI Taxonomy" id="1297742"/>
    <lineage>
        <taxon>Bacteria</taxon>
        <taxon>Pseudomonadati</taxon>
        <taxon>Myxococcota</taxon>
        <taxon>Myxococcia</taxon>
        <taxon>Myxococcales</taxon>
        <taxon>Cystobacterineae</taxon>
        <taxon>Myxococcaceae</taxon>
        <taxon>Pseudomyxococcus</taxon>
    </lineage>
</organism>
<dbReference type="PATRIC" id="fig|1297742.4.peg.5432"/>
<feature type="compositionally biased region" description="Polar residues" evidence="1">
    <location>
        <begin position="172"/>
        <end position="186"/>
    </location>
</feature>
<evidence type="ECO:0000313" key="3">
    <source>
        <dbReference type="Proteomes" id="UP000009026"/>
    </source>
</evidence>
<proteinExistence type="predicted"/>
<gene>
    <name evidence="2" type="ORF">A176_005346</name>
</gene>
<dbReference type="eggNOG" id="ENOG5032KXE">
    <property type="taxonomic scope" value="Bacteria"/>
</dbReference>
<dbReference type="AlphaFoldDB" id="A0A0H4X015"/>
<keyword evidence="3" id="KW-1185">Reference proteome</keyword>
<evidence type="ECO:0000313" key="2">
    <source>
        <dbReference type="EMBL" id="AKQ68434.1"/>
    </source>
</evidence>
<reference evidence="2 3" key="1">
    <citation type="journal article" date="2016" name="PLoS ONE">
        <title>Complete Genome Sequence and Comparative Genomics of a Novel Myxobacterium Myxococcus hansupus.</title>
        <authorList>
            <person name="Sharma G."/>
            <person name="Narwani T."/>
            <person name="Subramanian S."/>
        </authorList>
    </citation>
    <scope>NUCLEOTIDE SEQUENCE [LARGE SCALE GENOMIC DNA]</scope>
    <source>
        <strain evidence="3">mixupus</strain>
    </source>
</reference>
<dbReference type="InterPro" id="IPR037176">
    <property type="entry name" value="Osmotin/thaumatin-like_sf"/>
</dbReference>
<protein>
    <submittedName>
        <fullName evidence="2">Uncharacterized protein</fullName>
    </submittedName>
</protein>
<dbReference type="KEGG" id="mym:A176_005346"/>
<feature type="region of interest" description="Disordered" evidence="1">
    <location>
        <begin position="148"/>
        <end position="186"/>
    </location>
</feature>
<feature type="region of interest" description="Disordered" evidence="1">
    <location>
        <begin position="1"/>
        <end position="40"/>
    </location>
</feature>
<dbReference type="Gene3D" id="2.60.110.10">
    <property type="entry name" value="Thaumatin"/>
    <property type="match status" value="1"/>
</dbReference>
<accession>A0A0H4X015</accession>
<evidence type="ECO:0000256" key="1">
    <source>
        <dbReference type="SAM" id="MobiDB-lite"/>
    </source>
</evidence>
<dbReference type="EMBL" id="CP012109">
    <property type="protein sequence ID" value="AKQ68434.1"/>
    <property type="molecule type" value="Genomic_DNA"/>
</dbReference>